<sequence length="90" mass="9394">MPLIELERTLSYVVNNTSKDAGVMPQFVSILNGKGLDSFAEAGKNCISPNPPLPPPPCVGTPPPCVGTPPPPCYGEPPGCYGEPPPCYGR</sequence>
<name>A0A0G0T295_9BACT</name>
<reference evidence="1 2" key="1">
    <citation type="journal article" date="2015" name="Nature">
        <title>rRNA introns, odd ribosomes, and small enigmatic genomes across a large radiation of phyla.</title>
        <authorList>
            <person name="Brown C.T."/>
            <person name="Hug L.A."/>
            <person name="Thomas B.C."/>
            <person name="Sharon I."/>
            <person name="Castelle C.J."/>
            <person name="Singh A."/>
            <person name="Wilkins M.J."/>
            <person name="Williams K.H."/>
            <person name="Banfield J.F."/>
        </authorList>
    </citation>
    <scope>NUCLEOTIDE SEQUENCE [LARGE SCALE GENOMIC DNA]</scope>
</reference>
<dbReference type="AlphaFoldDB" id="A0A0G0T295"/>
<protein>
    <submittedName>
        <fullName evidence="1">Uncharacterized protein</fullName>
    </submittedName>
</protein>
<gene>
    <name evidence="1" type="ORF">UU14_C0034G0007</name>
</gene>
<organism evidence="1 2">
    <name type="scientific">Candidatus Roizmanbacteria bacterium GW2011_GWB1_40_7</name>
    <dbReference type="NCBI Taxonomy" id="1618482"/>
    <lineage>
        <taxon>Bacteria</taxon>
        <taxon>Candidatus Roizmaniibacteriota</taxon>
    </lineage>
</organism>
<accession>A0A0G0T295</accession>
<comment type="caution">
    <text evidence="1">The sequence shown here is derived from an EMBL/GenBank/DDBJ whole genome shotgun (WGS) entry which is preliminary data.</text>
</comment>
<dbReference type="Proteomes" id="UP000034664">
    <property type="component" value="Unassembled WGS sequence"/>
</dbReference>
<proteinExistence type="predicted"/>
<evidence type="ECO:0000313" key="2">
    <source>
        <dbReference type="Proteomes" id="UP000034664"/>
    </source>
</evidence>
<evidence type="ECO:0000313" key="1">
    <source>
        <dbReference type="EMBL" id="KKR71163.1"/>
    </source>
</evidence>
<dbReference type="EMBL" id="LBZM01000034">
    <property type="protein sequence ID" value="KKR71163.1"/>
    <property type="molecule type" value="Genomic_DNA"/>
</dbReference>